<accession>A0A0F9KQP9</accession>
<evidence type="ECO:0000313" key="1">
    <source>
        <dbReference type="EMBL" id="KKM84178.1"/>
    </source>
</evidence>
<protein>
    <submittedName>
        <fullName evidence="1">Uncharacterized protein</fullName>
    </submittedName>
</protein>
<proteinExistence type="predicted"/>
<gene>
    <name evidence="1" type="ORF">LCGC14_1301780</name>
</gene>
<dbReference type="EMBL" id="LAZR01007604">
    <property type="protein sequence ID" value="KKM84178.1"/>
    <property type="molecule type" value="Genomic_DNA"/>
</dbReference>
<reference evidence="1" key="1">
    <citation type="journal article" date="2015" name="Nature">
        <title>Complex archaea that bridge the gap between prokaryotes and eukaryotes.</title>
        <authorList>
            <person name="Spang A."/>
            <person name="Saw J.H."/>
            <person name="Jorgensen S.L."/>
            <person name="Zaremba-Niedzwiedzka K."/>
            <person name="Martijn J."/>
            <person name="Lind A.E."/>
            <person name="van Eijk R."/>
            <person name="Schleper C."/>
            <person name="Guy L."/>
            <person name="Ettema T.J."/>
        </authorList>
    </citation>
    <scope>NUCLEOTIDE SEQUENCE</scope>
</reference>
<comment type="caution">
    <text evidence="1">The sequence shown here is derived from an EMBL/GenBank/DDBJ whole genome shotgun (WGS) entry which is preliminary data.</text>
</comment>
<sequence length="46" mass="5055">MQCQRNNPLFCNGEAVGIVDNGGNKLSICNGCREHTEPFIERFKGG</sequence>
<organism evidence="1">
    <name type="scientific">marine sediment metagenome</name>
    <dbReference type="NCBI Taxonomy" id="412755"/>
    <lineage>
        <taxon>unclassified sequences</taxon>
        <taxon>metagenomes</taxon>
        <taxon>ecological metagenomes</taxon>
    </lineage>
</organism>
<dbReference type="AlphaFoldDB" id="A0A0F9KQP9"/>
<name>A0A0F9KQP9_9ZZZZ</name>